<dbReference type="RefSeq" id="WP_024722977.1">
    <property type="nucleotide sequence ID" value="NZ_JBNIDB010000021.1"/>
</dbReference>
<dbReference type="EMBL" id="WKPR01000014">
    <property type="protein sequence ID" value="MSB20587.1"/>
    <property type="molecule type" value="Genomic_DNA"/>
</dbReference>
<reference evidence="1 2" key="1">
    <citation type="journal article" date="2019" name="Nat. Med.">
        <title>A library of human gut bacterial isolates paired with longitudinal multiomics data enables mechanistic microbiome research.</title>
        <authorList>
            <person name="Poyet M."/>
            <person name="Groussin M."/>
            <person name="Gibbons S.M."/>
            <person name="Avila-Pacheco J."/>
            <person name="Jiang X."/>
            <person name="Kearney S.M."/>
            <person name="Perrotta A.R."/>
            <person name="Berdy B."/>
            <person name="Zhao S."/>
            <person name="Lieberman T.D."/>
            <person name="Swanson P.K."/>
            <person name="Smith M."/>
            <person name="Roesemann S."/>
            <person name="Alexander J.E."/>
            <person name="Rich S.A."/>
            <person name="Livny J."/>
            <person name="Vlamakis H."/>
            <person name="Clish C."/>
            <person name="Bullock K."/>
            <person name="Deik A."/>
            <person name="Scott J."/>
            <person name="Pierce K.A."/>
            <person name="Xavier R.J."/>
            <person name="Alm E.J."/>
        </authorList>
    </citation>
    <scope>NUCLEOTIDE SEQUENCE [LARGE SCALE GENOMIC DNA]</scope>
    <source>
        <strain evidence="1 2">BIOML-A2</strain>
    </source>
</reference>
<comment type="caution">
    <text evidence="1">The sequence shown here is derived from an EMBL/GenBank/DDBJ whole genome shotgun (WGS) entry which is preliminary data.</text>
</comment>
<organism evidence="1 2">
    <name type="scientific">Flavonifractor plautii</name>
    <name type="common">Fusobacterium plautii</name>
    <dbReference type="NCBI Taxonomy" id="292800"/>
    <lineage>
        <taxon>Bacteria</taxon>
        <taxon>Bacillati</taxon>
        <taxon>Bacillota</taxon>
        <taxon>Clostridia</taxon>
        <taxon>Eubacteriales</taxon>
        <taxon>Oscillospiraceae</taxon>
        <taxon>Flavonifractor</taxon>
    </lineage>
</organism>
<proteinExistence type="predicted"/>
<protein>
    <submittedName>
        <fullName evidence="1">Uncharacterized protein</fullName>
    </submittedName>
</protein>
<evidence type="ECO:0000313" key="1">
    <source>
        <dbReference type="EMBL" id="MSB20587.1"/>
    </source>
</evidence>
<dbReference type="AlphaFoldDB" id="A0A6I2RA26"/>
<accession>A0A6I2RA26</accession>
<gene>
    <name evidence="1" type="ORF">GKE97_13820</name>
</gene>
<name>A0A6I2RA26_FLAPL</name>
<sequence>MLLSVQQKYILEILRRTGCIRRRQLFPLVREKFRPMGVEISEHRLEVMLRQLRHCVGEVRMEEELVRLSHARPDPRRLEAVDVMLELSGGVPVDFSAVGVEPPFLLRFSFGQAPMRFFSVGTVSDAEHPFGLYLKAQKGKRVVWLSDDGVPPAGLILPPKHFFAARTGGVSHRFYGSQER</sequence>
<dbReference type="Proteomes" id="UP000434475">
    <property type="component" value="Unassembled WGS sequence"/>
</dbReference>
<evidence type="ECO:0000313" key="2">
    <source>
        <dbReference type="Proteomes" id="UP000434475"/>
    </source>
</evidence>